<evidence type="ECO:0000313" key="3">
    <source>
        <dbReference type="Proteomes" id="UP000254925"/>
    </source>
</evidence>
<dbReference type="EMBL" id="QQBB01000012">
    <property type="protein sequence ID" value="RDI53837.1"/>
    <property type="molecule type" value="Genomic_DNA"/>
</dbReference>
<comment type="caution">
    <text evidence="2">The sequence shown here is derived from an EMBL/GenBank/DDBJ whole genome shotgun (WGS) entry which is preliminary data.</text>
</comment>
<keyword evidence="3" id="KW-1185">Reference proteome</keyword>
<dbReference type="InterPro" id="IPR010753">
    <property type="entry name" value="DUF1330"/>
</dbReference>
<dbReference type="PANTHER" id="PTHR41521">
    <property type="match status" value="1"/>
</dbReference>
<evidence type="ECO:0000259" key="1">
    <source>
        <dbReference type="Pfam" id="PF07045"/>
    </source>
</evidence>
<gene>
    <name evidence="2" type="ORF">DES45_11241</name>
</gene>
<organism evidence="2 3">
    <name type="scientific">Microvirga subterranea</name>
    <dbReference type="NCBI Taxonomy" id="186651"/>
    <lineage>
        <taxon>Bacteria</taxon>
        <taxon>Pseudomonadati</taxon>
        <taxon>Pseudomonadota</taxon>
        <taxon>Alphaproteobacteria</taxon>
        <taxon>Hyphomicrobiales</taxon>
        <taxon>Methylobacteriaceae</taxon>
        <taxon>Microvirga</taxon>
    </lineage>
</organism>
<dbReference type="InterPro" id="IPR011008">
    <property type="entry name" value="Dimeric_a/b-barrel"/>
</dbReference>
<reference evidence="2 3" key="1">
    <citation type="submission" date="2018-07" db="EMBL/GenBank/DDBJ databases">
        <title>Genomic Encyclopedia of Type Strains, Phase IV (KMG-IV): sequencing the most valuable type-strain genomes for metagenomic binning, comparative biology and taxonomic classification.</title>
        <authorList>
            <person name="Goeker M."/>
        </authorList>
    </citation>
    <scope>NUCLEOTIDE SEQUENCE [LARGE SCALE GENOMIC DNA]</scope>
    <source>
        <strain evidence="2 3">DSM 14364</strain>
    </source>
</reference>
<dbReference type="SUPFAM" id="SSF54909">
    <property type="entry name" value="Dimeric alpha+beta barrel"/>
    <property type="match status" value="1"/>
</dbReference>
<dbReference type="Gene3D" id="3.30.70.100">
    <property type="match status" value="1"/>
</dbReference>
<feature type="domain" description="DUF1330" evidence="1">
    <location>
        <begin position="3"/>
        <end position="100"/>
    </location>
</feature>
<dbReference type="Pfam" id="PF07045">
    <property type="entry name" value="DUF1330"/>
    <property type="match status" value="1"/>
</dbReference>
<sequence>MAAYLIFEISINDREQYESYRSAARPILDRHGGRFMVRSVAGQEGRLETFEGGWTPDRFFIVEFPSWDQARAFYYSAEYQESVRARFASSVSKAILVDGMPWTYERAE</sequence>
<dbReference type="Proteomes" id="UP000254925">
    <property type="component" value="Unassembled WGS sequence"/>
</dbReference>
<dbReference type="RefSeq" id="WP_170151590.1">
    <property type="nucleotide sequence ID" value="NZ_QQBB01000012.1"/>
</dbReference>
<evidence type="ECO:0000313" key="2">
    <source>
        <dbReference type="EMBL" id="RDI53837.1"/>
    </source>
</evidence>
<dbReference type="AlphaFoldDB" id="A0A370HAS7"/>
<dbReference type="PANTHER" id="PTHR41521:SF4">
    <property type="entry name" value="BLR0684 PROTEIN"/>
    <property type="match status" value="1"/>
</dbReference>
<accession>A0A370HAS7</accession>
<protein>
    <submittedName>
        <fullName evidence="2">Uncharacterized protein (DUF1330 family)</fullName>
    </submittedName>
</protein>
<name>A0A370HAS7_9HYPH</name>
<proteinExistence type="predicted"/>